<organism evidence="1 2">
    <name type="scientific">Panagrolaimus sp. JU765</name>
    <dbReference type="NCBI Taxonomy" id="591449"/>
    <lineage>
        <taxon>Eukaryota</taxon>
        <taxon>Metazoa</taxon>
        <taxon>Ecdysozoa</taxon>
        <taxon>Nematoda</taxon>
        <taxon>Chromadorea</taxon>
        <taxon>Rhabditida</taxon>
        <taxon>Tylenchina</taxon>
        <taxon>Panagrolaimomorpha</taxon>
        <taxon>Panagrolaimoidea</taxon>
        <taxon>Panagrolaimidae</taxon>
        <taxon>Panagrolaimus</taxon>
    </lineage>
</organism>
<evidence type="ECO:0000313" key="2">
    <source>
        <dbReference type="WBParaSite" id="JU765_v2.g14976.t1"/>
    </source>
</evidence>
<dbReference type="WBParaSite" id="JU765_v2.g14976.t1">
    <property type="protein sequence ID" value="JU765_v2.g14976.t1"/>
    <property type="gene ID" value="JU765_v2.g14976"/>
</dbReference>
<accession>A0AC34QC35</accession>
<proteinExistence type="predicted"/>
<name>A0AC34QC35_9BILA</name>
<reference evidence="2" key="1">
    <citation type="submission" date="2022-11" db="UniProtKB">
        <authorList>
            <consortium name="WormBaseParasite"/>
        </authorList>
    </citation>
    <scope>IDENTIFICATION</scope>
</reference>
<evidence type="ECO:0000313" key="1">
    <source>
        <dbReference type="Proteomes" id="UP000887576"/>
    </source>
</evidence>
<protein>
    <submittedName>
        <fullName evidence="2">Uncharacterized protein</fullName>
    </submittedName>
</protein>
<dbReference type="Proteomes" id="UP000887576">
    <property type="component" value="Unplaced"/>
</dbReference>
<sequence length="360" mass="42180">MAQDLNKSLTDDEKVMPEFEKSLKIGHEDHDKKDTFLEDKMNLLKLQSEKNRLLNPVRLCPDLYSDILAAIVRNHRNFDEIIKFAMVGEEALVSIVSLFQEAEELNLHKQVRFGFGNQLSDYNYYSIFCDGSHNFVKKLATVAIPFVKRVSFGGNNEKWQDFCFEVLSKDSRQKELEISGLEKVDGLVKMALKNLVEKGVLIKFKFDENQIWNDLPPYQYESLIFRDFHTDFMTRMKEVKCGFNVLEFPDLSTEYNVKGDMESFFANIKRVFPKSENLVIRLTLYIDDTDDDFIYPDVTGCLLDIVKFVDEAPQNQINLSVFVCFIRFRSEIPEIFTKKNDYEYFWKSKSNQNKVIKLKI</sequence>